<dbReference type="EMBL" id="MRTF01000033">
    <property type="protein sequence ID" value="OME82342.1"/>
    <property type="molecule type" value="Genomic_DNA"/>
</dbReference>
<dbReference type="RefSeq" id="WP_076326729.1">
    <property type="nucleotide sequence ID" value="NZ_MRTF01000033.1"/>
</dbReference>
<keyword evidence="1" id="KW-0812">Transmembrane</keyword>
<evidence type="ECO:0000313" key="2">
    <source>
        <dbReference type="EMBL" id="OME82342.1"/>
    </source>
</evidence>
<keyword evidence="1" id="KW-0472">Membrane</keyword>
<sequence length="302" mass="35055">MADLTPLLTISGAFGAAFAGQYLGHKLTRKRDIEKQNKEKLQNLYSPLVYKIVDYIDNECFNSNLTPNNFIDEPETFALDHLSIQLKENTNDLFNSILADISEKLIYANQNLIMSFEIAKKYGKEFNYGQEKATLMINIYSVRSRMELSSVFLSQYLKLNKQLKTLSKAIQDELEGPYFYTLVVLILLHMHLFSIAINYSFRAKDLIVSAFGIDKSLLKKAESLVKRHEYENNSLDEFSSQRSEEVVVDSYVFLDELINNMEYLDIQDSESPSIWRSLIEEDRIKEEKQLEDFLNHYVNIDS</sequence>
<organism evidence="2 3">
    <name type="scientific">Paenibacillus lautus</name>
    <name type="common">Bacillus lautus</name>
    <dbReference type="NCBI Taxonomy" id="1401"/>
    <lineage>
        <taxon>Bacteria</taxon>
        <taxon>Bacillati</taxon>
        <taxon>Bacillota</taxon>
        <taxon>Bacilli</taxon>
        <taxon>Bacillales</taxon>
        <taxon>Paenibacillaceae</taxon>
        <taxon>Paenibacillus</taxon>
    </lineage>
</organism>
<gene>
    <name evidence="2" type="ORF">BK123_34200</name>
</gene>
<dbReference type="AlphaFoldDB" id="A0A1R1A9X3"/>
<proteinExistence type="predicted"/>
<comment type="caution">
    <text evidence="2">The sequence shown here is derived from an EMBL/GenBank/DDBJ whole genome shotgun (WGS) entry which is preliminary data.</text>
</comment>
<feature type="transmembrane region" description="Helical" evidence="1">
    <location>
        <begin position="178"/>
        <end position="201"/>
    </location>
</feature>
<protein>
    <submittedName>
        <fullName evidence="2">Uncharacterized protein</fullName>
    </submittedName>
</protein>
<name>A0A1R1A9X3_PAELA</name>
<keyword evidence="1" id="KW-1133">Transmembrane helix</keyword>
<dbReference type="OrthoDB" id="2944069at2"/>
<accession>A0A1R1A9X3</accession>
<evidence type="ECO:0000313" key="3">
    <source>
        <dbReference type="Proteomes" id="UP000187074"/>
    </source>
</evidence>
<reference evidence="2 3" key="1">
    <citation type="submission" date="2016-11" db="EMBL/GenBank/DDBJ databases">
        <title>Paenibacillus species isolates.</title>
        <authorList>
            <person name="Beno S.M."/>
        </authorList>
    </citation>
    <scope>NUCLEOTIDE SEQUENCE [LARGE SCALE GENOMIC DNA]</scope>
    <source>
        <strain evidence="2 3">FSL F4-0100</strain>
    </source>
</reference>
<evidence type="ECO:0000256" key="1">
    <source>
        <dbReference type="SAM" id="Phobius"/>
    </source>
</evidence>
<dbReference type="Proteomes" id="UP000187074">
    <property type="component" value="Unassembled WGS sequence"/>
</dbReference>